<dbReference type="AlphaFoldDB" id="A0A1E4SBG4"/>
<reference evidence="3" key="1">
    <citation type="submission" date="2016-05" db="EMBL/GenBank/DDBJ databases">
        <title>Comparative genomics of biotechnologically important yeasts.</title>
        <authorList>
            <consortium name="DOE Joint Genome Institute"/>
            <person name="Riley R."/>
            <person name="Haridas S."/>
            <person name="Wolfe K.H."/>
            <person name="Lopes M.R."/>
            <person name="Hittinger C.T."/>
            <person name="Goker M."/>
            <person name="Salamov A."/>
            <person name="Wisecaver J."/>
            <person name="Long T.M."/>
            <person name="Aerts A.L."/>
            <person name="Barry K."/>
            <person name="Choi C."/>
            <person name="Clum A."/>
            <person name="Coughlan A.Y."/>
            <person name="Deshpande S."/>
            <person name="Douglass A.P."/>
            <person name="Hanson S.J."/>
            <person name="Klenk H.-P."/>
            <person name="Labutti K."/>
            <person name="Lapidus A."/>
            <person name="Lindquist E."/>
            <person name="Lipzen A."/>
            <person name="Meier-Kolthoff J.P."/>
            <person name="Ohm R.A."/>
            <person name="Otillar R.P."/>
            <person name="Pangilinan J."/>
            <person name="Peng Y."/>
            <person name="Rokas A."/>
            <person name="Rosa C.A."/>
            <person name="Scheuner C."/>
            <person name="Sibirny A.A."/>
            <person name="Slot J.C."/>
            <person name="Stielow J.B."/>
            <person name="Sun H."/>
            <person name="Kurtzman C.P."/>
            <person name="Blackwell M."/>
            <person name="Grigoriev I.V."/>
            <person name="Jeffries T.W."/>
        </authorList>
    </citation>
    <scope>NUCLEOTIDE SEQUENCE [LARGE SCALE GENOMIC DNA]</scope>
    <source>
        <strain evidence="3">NRRL Y-17324</strain>
    </source>
</reference>
<evidence type="ECO:0000256" key="1">
    <source>
        <dbReference type="SAM" id="MobiDB-lite"/>
    </source>
</evidence>
<feature type="region of interest" description="Disordered" evidence="1">
    <location>
        <begin position="17"/>
        <end position="36"/>
    </location>
</feature>
<proteinExistence type="predicted"/>
<evidence type="ECO:0000313" key="2">
    <source>
        <dbReference type="EMBL" id="ODV76870.1"/>
    </source>
</evidence>
<dbReference type="Proteomes" id="UP000094285">
    <property type="component" value="Unassembled WGS sequence"/>
</dbReference>
<gene>
    <name evidence="2" type="ORF">CANTADRAFT_57573</name>
</gene>
<feature type="compositionally biased region" description="Basic residues" evidence="1">
    <location>
        <begin position="147"/>
        <end position="159"/>
    </location>
</feature>
<accession>A0A1E4SBG4</accession>
<keyword evidence="3" id="KW-1185">Reference proteome</keyword>
<dbReference type="RefSeq" id="XP_020061992.1">
    <property type="nucleotide sequence ID" value="XM_020210712.1"/>
</dbReference>
<dbReference type="GeneID" id="30984848"/>
<feature type="compositionally biased region" description="Low complexity" evidence="1">
    <location>
        <begin position="18"/>
        <end position="34"/>
    </location>
</feature>
<feature type="region of interest" description="Disordered" evidence="1">
    <location>
        <begin position="140"/>
        <end position="159"/>
    </location>
</feature>
<name>A0A1E4SBG4_9ASCO</name>
<protein>
    <submittedName>
        <fullName evidence="2">Uncharacterized protein</fullName>
    </submittedName>
</protein>
<organism evidence="2 3">
    <name type="scientific">Suhomyces tanzawaensis NRRL Y-17324</name>
    <dbReference type="NCBI Taxonomy" id="984487"/>
    <lineage>
        <taxon>Eukaryota</taxon>
        <taxon>Fungi</taxon>
        <taxon>Dikarya</taxon>
        <taxon>Ascomycota</taxon>
        <taxon>Saccharomycotina</taxon>
        <taxon>Pichiomycetes</taxon>
        <taxon>Debaryomycetaceae</taxon>
        <taxon>Suhomyces</taxon>
    </lineage>
</organism>
<dbReference type="EMBL" id="KV453917">
    <property type="protein sequence ID" value="ODV76870.1"/>
    <property type="molecule type" value="Genomic_DNA"/>
</dbReference>
<evidence type="ECO:0000313" key="3">
    <source>
        <dbReference type="Proteomes" id="UP000094285"/>
    </source>
</evidence>
<dbReference type="OrthoDB" id="4083131at2759"/>
<sequence length="159" mass="17989">MFKSSLSSYMPWFKKSKASTAPSTTPGPSTSSGGLDHKDDLLVVPLTDHQLINISMRDEDDTQSFVEIQYRKLTYAEAASLSLPGRVAAVATPSPGGHARPRQPRHTHNQYLVLGHEESLEYEPYKSDISYRKSQQFKTKQYETIQKKKQRNAYKKARA</sequence>